<reference evidence="3" key="3">
    <citation type="submission" date="2024-02" db="EMBL/GenBank/DDBJ databases">
        <title>Comparative genomics of Cryptococcus and Kwoniella reveals pathogenesis evolution and contrasting modes of karyotype evolution via chromosome fusion or intercentromeric recombination.</title>
        <authorList>
            <person name="Coelho M.A."/>
            <person name="David-Palma M."/>
            <person name="Shea T."/>
            <person name="Bowers K."/>
            <person name="McGinley-Smith S."/>
            <person name="Mohammad A.W."/>
            <person name="Gnirke A."/>
            <person name="Yurkov A.M."/>
            <person name="Nowrousian M."/>
            <person name="Sun S."/>
            <person name="Cuomo C.A."/>
            <person name="Heitman J."/>
        </authorList>
    </citation>
    <scope>NUCLEOTIDE SEQUENCE</scope>
    <source>
        <strain evidence="3">CBS 10117</strain>
    </source>
</reference>
<feature type="compositionally biased region" description="Low complexity" evidence="1">
    <location>
        <begin position="37"/>
        <end position="49"/>
    </location>
</feature>
<feature type="compositionally biased region" description="Polar residues" evidence="1">
    <location>
        <begin position="1"/>
        <end position="13"/>
    </location>
</feature>
<feature type="compositionally biased region" description="Low complexity" evidence="1">
    <location>
        <begin position="161"/>
        <end position="178"/>
    </location>
</feature>
<gene>
    <name evidence="2" type="ORF">I303_03579</name>
    <name evidence="3" type="ORF">I303_103557</name>
</gene>
<dbReference type="KEGG" id="kdj:28967278"/>
<feature type="region of interest" description="Disordered" evidence="1">
    <location>
        <begin position="135"/>
        <end position="224"/>
    </location>
</feature>
<evidence type="ECO:0008006" key="5">
    <source>
        <dbReference type="Google" id="ProtNLM"/>
    </source>
</evidence>
<name>A0A1A6A729_9TREE</name>
<feature type="compositionally biased region" description="Low complexity" evidence="1">
    <location>
        <begin position="187"/>
        <end position="200"/>
    </location>
</feature>
<evidence type="ECO:0000313" key="2">
    <source>
        <dbReference type="EMBL" id="OBR85865.1"/>
    </source>
</evidence>
<dbReference type="VEuPathDB" id="FungiDB:I303_03579"/>
<evidence type="ECO:0000256" key="1">
    <source>
        <dbReference type="SAM" id="MobiDB-lite"/>
    </source>
</evidence>
<feature type="region of interest" description="Disordered" evidence="1">
    <location>
        <begin position="1"/>
        <end position="49"/>
    </location>
</feature>
<evidence type="ECO:0000313" key="3">
    <source>
        <dbReference type="EMBL" id="WWC60980.1"/>
    </source>
</evidence>
<dbReference type="OrthoDB" id="71307at2759"/>
<dbReference type="RefSeq" id="XP_018263707.1">
    <property type="nucleotide sequence ID" value="XM_018406899.1"/>
</dbReference>
<organism evidence="2">
    <name type="scientific">Kwoniella dejecticola CBS 10117</name>
    <dbReference type="NCBI Taxonomy" id="1296121"/>
    <lineage>
        <taxon>Eukaryota</taxon>
        <taxon>Fungi</taxon>
        <taxon>Dikarya</taxon>
        <taxon>Basidiomycota</taxon>
        <taxon>Agaricomycotina</taxon>
        <taxon>Tremellomycetes</taxon>
        <taxon>Tremellales</taxon>
        <taxon>Cryptococcaceae</taxon>
        <taxon>Kwoniella</taxon>
    </lineage>
</organism>
<reference evidence="3" key="2">
    <citation type="submission" date="2013-07" db="EMBL/GenBank/DDBJ databases">
        <authorList>
            <consortium name="The Broad Institute Genome Sequencing Platform"/>
            <person name="Cuomo C."/>
            <person name="Litvintseva A."/>
            <person name="Chen Y."/>
            <person name="Heitman J."/>
            <person name="Sun S."/>
            <person name="Springer D."/>
            <person name="Dromer F."/>
            <person name="Young S.K."/>
            <person name="Zeng Q."/>
            <person name="Gargeya S."/>
            <person name="Fitzgerald M."/>
            <person name="Abouelleil A."/>
            <person name="Alvarado L."/>
            <person name="Berlin A.M."/>
            <person name="Chapman S.B."/>
            <person name="Dewar J."/>
            <person name="Goldberg J."/>
            <person name="Griggs A."/>
            <person name="Gujja S."/>
            <person name="Hansen M."/>
            <person name="Howarth C."/>
            <person name="Imamovic A."/>
            <person name="Larimer J."/>
            <person name="McCowan C."/>
            <person name="Murphy C."/>
            <person name="Pearson M."/>
            <person name="Priest M."/>
            <person name="Roberts A."/>
            <person name="Saif S."/>
            <person name="Shea T."/>
            <person name="Sykes S."/>
            <person name="Wortman J."/>
            <person name="Nusbaum C."/>
            <person name="Birren B."/>
        </authorList>
    </citation>
    <scope>NUCLEOTIDE SEQUENCE</scope>
    <source>
        <strain evidence="3">CBS 10117</strain>
    </source>
</reference>
<dbReference type="AlphaFoldDB" id="A0A1A6A729"/>
<sequence>MHNQYPSDKSLSSIFDLPTPSPTPMSPHAHSRARSHTATYQPTATSTNTTTTAAATEAYLRSPTVPSSPAPAYTALPDRNVNFHFAPLLEGRIGDIELETVDGKRFLVHRKVLEAETVFFHIYYGFVPVWRLNGASSSSSSAPRDDSPSPQQDLTIPVHQSSSSSPSSSSSASATAPTNRTLSLSRTSIPAIPATATAPSFRSGSESRIASGFGNSGSNGTSINADIDIDIEENININANFDAPPPPVPPKDTITITAPTPTSSPYSWVVPETSIVLLAFLSLIYPRGIITRHPEDLLDSLEMTGRVIRAALGYQSSKALAISRDRLGHWTVEMPVQTYAMACFFKFKDLIRLSSGQAVKIPFRDWPEDAKVLIGRTAINNLLNLQSIRLNGMMRILNRPLKIDDDDDEHCARCSNRFRLEGVWSKMTETLKTHLSPEMELLELLEVDLREFGGCSDCLVLLGRNIQRCLLEARELPRSL</sequence>
<accession>A0A1A6A729</accession>
<dbReference type="GeneID" id="28967278"/>
<reference evidence="2" key="1">
    <citation type="submission" date="2013-07" db="EMBL/GenBank/DDBJ databases">
        <title>The Genome Sequence of Cryptococcus dejecticola CBS10117.</title>
        <authorList>
            <consortium name="The Broad Institute Genome Sequencing Platform"/>
            <person name="Cuomo C."/>
            <person name="Litvintseva A."/>
            <person name="Chen Y."/>
            <person name="Heitman J."/>
            <person name="Sun S."/>
            <person name="Springer D."/>
            <person name="Dromer F."/>
            <person name="Young S.K."/>
            <person name="Zeng Q."/>
            <person name="Gargeya S."/>
            <person name="Fitzgerald M."/>
            <person name="Abouelleil A."/>
            <person name="Alvarado L."/>
            <person name="Berlin A.M."/>
            <person name="Chapman S.B."/>
            <person name="Dewar J."/>
            <person name="Goldberg J."/>
            <person name="Griggs A."/>
            <person name="Gujja S."/>
            <person name="Hansen M."/>
            <person name="Howarth C."/>
            <person name="Imamovic A."/>
            <person name="Larimer J."/>
            <person name="McCowan C."/>
            <person name="Murphy C."/>
            <person name="Pearson M."/>
            <person name="Priest M."/>
            <person name="Roberts A."/>
            <person name="Saif S."/>
            <person name="Shea T."/>
            <person name="Sykes S."/>
            <person name="Wortman J."/>
            <person name="Nusbaum C."/>
            <person name="Birren B."/>
        </authorList>
    </citation>
    <scope>NUCLEOTIDE SEQUENCE [LARGE SCALE GENOMIC DNA]</scope>
    <source>
        <strain evidence="2">CBS 10117</strain>
    </source>
</reference>
<feature type="compositionally biased region" description="Low complexity" evidence="1">
    <location>
        <begin position="135"/>
        <end position="153"/>
    </location>
</feature>
<dbReference type="EMBL" id="CP144533">
    <property type="protein sequence ID" value="WWC60980.1"/>
    <property type="molecule type" value="Genomic_DNA"/>
</dbReference>
<evidence type="ECO:0000313" key="4">
    <source>
        <dbReference type="Proteomes" id="UP000078595"/>
    </source>
</evidence>
<dbReference type="Proteomes" id="UP000078595">
    <property type="component" value="Chromosome 4"/>
</dbReference>
<proteinExistence type="predicted"/>
<feature type="compositionally biased region" description="Low complexity" evidence="1">
    <location>
        <begin position="211"/>
        <end position="224"/>
    </location>
</feature>
<protein>
    <recommendedName>
        <fullName evidence="5">BTB domain-containing protein</fullName>
    </recommendedName>
</protein>
<keyword evidence="4" id="KW-1185">Reference proteome</keyword>
<dbReference type="EMBL" id="KI894030">
    <property type="protein sequence ID" value="OBR85865.1"/>
    <property type="molecule type" value="Genomic_DNA"/>
</dbReference>